<dbReference type="Pfam" id="PF07690">
    <property type="entry name" value="MFS_1"/>
    <property type="match status" value="1"/>
</dbReference>
<accession>A0ABS1VBI1</accession>
<feature type="transmembrane region" description="Helical" evidence="5">
    <location>
        <begin position="58"/>
        <end position="77"/>
    </location>
</feature>
<protein>
    <submittedName>
        <fullName evidence="7">MFS transporter</fullName>
    </submittedName>
</protein>
<feature type="transmembrane region" description="Helical" evidence="5">
    <location>
        <begin position="345"/>
        <end position="367"/>
    </location>
</feature>
<dbReference type="CDD" id="cd17502">
    <property type="entry name" value="MFS_Azr1_MDR_like"/>
    <property type="match status" value="1"/>
</dbReference>
<sequence>MRDTPDTPETPSYAAFSPREVRTIVMGLMLALFLSSLDQTIVATALSSIAGDLGGWGLLSWVVSAYLIASTVTTPIYGRLSDLYGRRPVLLVSVCIFVGGAVLAALAPSMPALIAARVVQGLGGGGLRAISLAVVGDILPPRERGRVQGYLSGTFATANIIGPVLGGLFVEYLSWAWIFWINLPLGAAAFAATYFQLRRLPRPNRRPRIDWAGAVLIVLSCTPLLLGITLVQRAGSWAAPEALACFGLGLVFLVWLILQERSVQQPMLPLHLFGNPVFSLGIAISGLSSMVMMALVILVPLDYQLVAGLSPKEAGLRMIAMTLGTVTGSFVAGQAVSATGRYRPFVMLGTAVATAMSLLVALLGIGHDPLRDTVVTLLLGLSFGCQFSPMSVTIQNAVEPRDGGIAISCMMFFRLMGGAFGVALLSSVLFWHLPGGTAEGAAPEVAAPAFSIVFLVAAGIAALALVCTLFLKELPLRGRS</sequence>
<feature type="transmembrane region" description="Helical" evidence="5">
    <location>
        <begin position="209"/>
        <end position="231"/>
    </location>
</feature>
<dbReference type="PRINTS" id="PR01036">
    <property type="entry name" value="TCRTETB"/>
</dbReference>
<proteinExistence type="predicted"/>
<dbReference type="PANTHER" id="PTHR23501:SF197">
    <property type="entry name" value="COMD"/>
    <property type="match status" value="1"/>
</dbReference>
<feature type="transmembrane region" description="Helical" evidence="5">
    <location>
        <begin position="89"/>
        <end position="108"/>
    </location>
</feature>
<keyword evidence="3 5" id="KW-1133">Transmembrane helix</keyword>
<evidence type="ECO:0000256" key="4">
    <source>
        <dbReference type="ARBA" id="ARBA00023136"/>
    </source>
</evidence>
<evidence type="ECO:0000256" key="2">
    <source>
        <dbReference type="ARBA" id="ARBA00022692"/>
    </source>
</evidence>
<comment type="caution">
    <text evidence="7">The sequence shown here is derived from an EMBL/GenBank/DDBJ whole genome shotgun (WGS) entry which is preliminary data.</text>
</comment>
<evidence type="ECO:0000256" key="3">
    <source>
        <dbReference type="ARBA" id="ARBA00022989"/>
    </source>
</evidence>
<evidence type="ECO:0000256" key="1">
    <source>
        <dbReference type="ARBA" id="ARBA00004141"/>
    </source>
</evidence>
<feature type="transmembrane region" description="Helical" evidence="5">
    <location>
        <begin position="237"/>
        <end position="258"/>
    </location>
</feature>
<dbReference type="Proteomes" id="UP000606490">
    <property type="component" value="Unassembled WGS sequence"/>
</dbReference>
<feature type="transmembrane region" description="Helical" evidence="5">
    <location>
        <begin position="445"/>
        <end position="471"/>
    </location>
</feature>
<evidence type="ECO:0000313" key="8">
    <source>
        <dbReference type="Proteomes" id="UP000606490"/>
    </source>
</evidence>
<gene>
    <name evidence="7" type="ORF">JMJ55_27215</name>
</gene>
<feature type="transmembrane region" description="Helical" evidence="5">
    <location>
        <begin position="314"/>
        <end position="333"/>
    </location>
</feature>
<dbReference type="SUPFAM" id="SSF103473">
    <property type="entry name" value="MFS general substrate transporter"/>
    <property type="match status" value="1"/>
</dbReference>
<feature type="transmembrane region" description="Helical" evidence="5">
    <location>
        <begin position="278"/>
        <end position="299"/>
    </location>
</feature>
<keyword evidence="8" id="KW-1185">Reference proteome</keyword>
<feature type="transmembrane region" description="Helical" evidence="5">
    <location>
        <begin position="373"/>
        <end position="392"/>
    </location>
</feature>
<keyword evidence="2 5" id="KW-0812">Transmembrane</keyword>
<organism evidence="7 8">
    <name type="scientific">Belnapia mucosa</name>
    <dbReference type="NCBI Taxonomy" id="2804532"/>
    <lineage>
        <taxon>Bacteria</taxon>
        <taxon>Pseudomonadati</taxon>
        <taxon>Pseudomonadota</taxon>
        <taxon>Alphaproteobacteria</taxon>
        <taxon>Acetobacterales</taxon>
        <taxon>Roseomonadaceae</taxon>
        <taxon>Belnapia</taxon>
    </lineage>
</organism>
<feature type="transmembrane region" description="Helical" evidence="5">
    <location>
        <begin position="114"/>
        <end position="135"/>
    </location>
</feature>
<feature type="transmembrane region" description="Helical" evidence="5">
    <location>
        <begin position="24"/>
        <end position="46"/>
    </location>
</feature>
<dbReference type="InterPro" id="IPR036259">
    <property type="entry name" value="MFS_trans_sf"/>
</dbReference>
<feature type="transmembrane region" description="Helical" evidence="5">
    <location>
        <begin position="175"/>
        <end position="197"/>
    </location>
</feature>
<dbReference type="InterPro" id="IPR011701">
    <property type="entry name" value="MFS"/>
</dbReference>
<dbReference type="RefSeq" id="WP_202828759.1">
    <property type="nucleotide sequence ID" value="NZ_JAEUXJ010000024.1"/>
</dbReference>
<evidence type="ECO:0000313" key="7">
    <source>
        <dbReference type="EMBL" id="MBL6459025.1"/>
    </source>
</evidence>
<reference evidence="7 8" key="1">
    <citation type="submission" date="2021-01" db="EMBL/GenBank/DDBJ databases">
        <title>Belnapia mucosa sp. nov. and Belnapia arida sp. nov., isolated from the Tabernas Desert (Almeria, Spain).</title>
        <authorList>
            <person name="Molina-Menor E."/>
            <person name="Vidal-Verdu A."/>
            <person name="Calonge A."/>
            <person name="Satari L."/>
            <person name="Pereto Magraner J."/>
            <person name="Porcar Miralles M."/>
        </authorList>
    </citation>
    <scope>NUCLEOTIDE SEQUENCE [LARGE SCALE GENOMIC DNA]</scope>
    <source>
        <strain evidence="7 8">T6</strain>
    </source>
</reference>
<dbReference type="EMBL" id="JAEUXJ010000024">
    <property type="protein sequence ID" value="MBL6459025.1"/>
    <property type="molecule type" value="Genomic_DNA"/>
</dbReference>
<feature type="domain" description="Major facilitator superfamily (MFS) profile" evidence="6">
    <location>
        <begin position="24"/>
        <end position="476"/>
    </location>
</feature>
<name>A0ABS1VBI1_9PROT</name>
<dbReference type="Gene3D" id="1.20.1720.10">
    <property type="entry name" value="Multidrug resistance protein D"/>
    <property type="match status" value="1"/>
</dbReference>
<dbReference type="InterPro" id="IPR020846">
    <property type="entry name" value="MFS_dom"/>
</dbReference>
<feature type="transmembrane region" description="Helical" evidence="5">
    <location>
        <begin position="147"/>
        <end position="169"/>
    </location>
</feature>
<dbReference type="PANTHER" id="PTHR23501">
    <property type="entry name" value="MAJOR FACILITATOR SUPERFAMILY"/>
    <property type="match status" value="1"/>
</dbReference>
<evidence type="ECO:0000256" key="5">
    <source>
        <dbReference type="SAM" id="Phobius"/>
    </source>
</evidence>
<dbReference type="Gene3D" id="1.20.1250.20">
    <property type="entry name" value="MFS general substrate transporter like domains"/>
    <property type="match status" value="1"/>
</dbReference>
<evidence type="ECO:0000259" key="6">
    <source>
        <dbReference type="PROSITE" id="PS50850"/>
    </source>
</evidence>
<dbReference type="PROSITE" id="PS50850">
    <property type="entry name" value="MFS"/>
    <property type="match status" value="1"/>
</dbReference>
<comment type="subcellular location">
    <subcellularLocation>
        <location evidence="1">Membrane</location>
        <topology evidence="1">Multi-pass membrane protein</topology>
    </subcellularLocation>
</comment>
<keyword evidence="4 5" id="KW-0472">Membrane</keyword>
<feature type="transmembrane region" description="Helical" evidence="5">
    <location>
        <begin position="412"/>
        <end position="433"/>
    </location>
</feature>